<reference evidence="1 2" key="1">
    <citation type="submission" date="2018-09" db="EMBL/GenBank/DDBJ databases">
        <title>Murine metabolic-syndrome-specific gut microbial biobank.</title>
        <authorList>
            <person name="Liu C."/>
        </authorList>
    </citation>
    <scope>NUCLEOTIDE SEQUENCE [LARGE SCALE GENOMIC DNA]</scope>
    <source>
        <strain evidence="1 2">0.1xD8-82</strain>
    </source>
</reference>
<dbReference type="AlphaFoldDB" id="A0A3A9B205"/>
<sequence length="111" mass="12025">MNCLILVLLLLCCGNKGGCFSSNCDDGCSRDRNERCECSSRNGNCGRDNEGCGCGNRGGGSGNCGNVRPDNDDCGCRNDFRPEPRFESRSFSFNQSDMCGCEEPQNNNDGR</sequence>
<name>A0A3A9B205_9FIRM</name>
<evidence type="ECO:0000313" key="1">
    <source>
        <dbReference type="EMBL" id="RKI92735.1"/>
    </source>
</evidence>
<dbReference type="EMBL" id="RAYQ01000004">
    <property type="protein sequence ID" value="RKI92735.1"/>
    <property type="molecule type" value="Genomic_DNA"/>
</dbReference>
<organism evidence="1 2">
    <name type="scientific">Parablautia intestinalis</name>
    <dbReference type="NCBI Taxonomy" id="2320100"/>
    <lineage>
        <taxon>Bacteria</taxon>
        <taxon>Bacillati</taxon>
        <taxon>Bacillota</taxon>
        <taxon>Clostridia</taxon>
        <taxon>Lachnospirales</taxon>
        <taxon>Lachnospiraceae</taxon>
        <taxon>Parablautia</taxon>
    </lineage>
</organism>
<evidence type="ECO:0000313" key="2">
    <source>
        <dbReference type="Proteomes" id="UP000280696"/>
    </source>
</evidence>
<dbReference type="RefSeq" id="WP_120467517.1">
    <property type="nucleotide sequence ID" value="NZ_RAYQ01000004.1"/>
</dbReference>
<dbReference type="Proteomes" id="UP000280696">
    <property type="component" value="Unassembled WGS sequence"/>
</dbReference>
<protein>
    <submittedName>
        <fullName evidence="1">Uncharacterized protein</fullName>
    </submittedName>
</protein>
<comment type="caution">
    <text evidence="1">The sequence shown here is derived from an EMBL/GenBank/DDBJ whole genome shotgun (WGS) entry which is preliminary data.</text>
</comment>
<gene>
    <name evidence="1" type="ORF">D7V94_05245</name>
</gene>
<dbReference type="OrthoDB" id="9815789at2"/>
<proteinExistence type="predicted"/>
<keyword evidence="2" id="KW-1185">Reference proteome</keyword>
<accession>A0A3A9B205</accession>